<keyword evidence="15" id="KW-1185">Reference proteome</keyword>
<evidence type="ECO:0000256" key="8">
    <source>
        <dbReference type="ARBA" id="ARBA00023136"/>
    </source>
</evidence>
<feature type="transmembrane region" description="Helical" evidence="9">
    <location>
        <begin position="598"/>
        <end position="622"/>
    </location>
</feature>
<comment type="function">
    <text evidence="9">Part of the Sec protein translocase complex. Interacts with the SecYEG preprotein conducting channel. SecDF uses the proton motive force (PMF) to complete protein translocation after the ATP-dependent function of SecA.</text>
</comment>
<dbReference type="InterPro" id="IPR054384">
    <property type="entry name" value="SecDF_P1_head"/>
</dbReference>
<comment type="similarity">
    <text evidence="9">Belongs to the SecD/SecF family. SecD subfamily.</text>
</comment>
<dbReference type="InterPro" id="IPR022645">
    <property type="entry name" value="SecD/SecF_bac"/>
</dbReference>
<feature type="transmembrane region" description="Helical" evidence="9">
    <location>
        <begin position="885"/>
        <end position="905"/>
    </location>
</feature>
<evidence type="ECO:0000259" key="11">
    <source>
        <dbReference type="Pfam" id="PF02355"/>
    </source>
</evidence>
<dbReference type="GO" id="GO:0006605">
    <property type="term" value="P:protein targeting"/>
    <property type="evidence" value="ECO:0007669"/>
    <property type="project" value="UniProtKB-UniRule"/>
</dbReference>
<dbReference type="GO" id="GO:0005886">
    <property type="term" value="C:plasma membrane"/>
    <property type="evidence" value="ECO:0007669"/>
    <property type="project" value="UniProtKB-SubCell"/>
</dbReference>
<evidence type="ECO:0000256" key="4">
    <source>
        <dbReference type="ARBA" id="ARBA00022692"/>
    </source>
</evidence>
<dbReference type="HAMAP" id="MF_01463_B">
    <property type="entry name" value="SecD_B"/>
    <property type="match status" value="1"/>
</dbReference>
<dbReference type="Gene3D" id="1.20.1640.10">
    <property type="entry name" value="Multidrug efflux transporter AcrB transmembrane domain"/>
    <property type="match status" value="2"/>
</dbReference>
<dbReference type="FunFam" id="1.20.1640.10:FF:000004">
    <property type="entry name" value="Protein translocase subunit SecD"/>
    <property type="match status" value="1"/>
</dbReference>
<organism evidence="14 15">
    <name type="scientific">Aestuariibaculum sediminum</name>
    <dbReference type="NCBI Taxonomy" id="2770637"/>
    <lineage>
        <taxon>Bacteria</taxon>
        <taxon>Pseudomonadati</taxon>
        <taxon>Bacteroidota</taxon>
        <taxon>Flavobacteriia</taxon>
        <taxon>Flavobacteriales</taxon>
        <taxon>Flavobacteriaceae</taxon>
    </lineage>
</organism>
<comment type="caution">
    <text evidence="14">The sequence shown here is derived from an EMBL/GenBank/DDBJ whole genome shotgun (WGS) entry which is preliminary data.</text>
</comment>
<accession>A0A8J6Q349</accession>
<evidence type="ECO:0000259" key="12">
    <source>
        <dbReference type="Pfam" id="PF21760"/>
    </source>
</evidence>
<evidence type="ECO:0000256" key="7">
    <source>
        <dbReference type="ARBA" id="ARBA00023010"/>
    </source>
</evidence>
<evidence type="ECO:0000256" key="6">
    <source>
        <dbReference type="ARBA" id="ARBA00022989"/>
    </source>
</evidence>
<dbReference type="NCBIfam" id="TIGR00966">
    <property type="entry name" value="transloc_SecF"/>
    <property type="match status" value="1"/>
</dbReference>
<dbReference type="InterPro" id="IPR005665">
    <property type="entry name" value="SecF_bac"/>
</dbReference>
<evidence type="ECO:0000256" key="10">
    <source>
        <dbReference type="HAMAP-Rule" id="MF_01464"/>
    </source>
</evidence>
<dbReference type="Pfam" id="PF07549">
    <property type="entry name" value="Sec_GG"/>
    <property type="match status" value="2"/>
</dbReference>
<feature type="transmembrane region" description="Helical" evidence="9">
    <location>
        <begin position="825"/>
        <end position="843"/>
    </location>
</feature>
<feature type="transmembrane region" description="Helical" evidence="9">
    <location>
        <begin position="687"/>
        <end position="705"/>
    </location>
</feature>
<feature type="transmembrane region" description="Helical" evidence="9">
    <location>
        <begin position="960"/>
        <end position="984"/>
    </location>
</feature>
<feature type="transmembrane region" description="Helical" evidence="9">
    <location>
        <begin position="506"/>
        <end position="525"/>
    </location>
</feature>
<dbReference type="PANTHER" id="PTHR30081">
    <property type="entry name" value="PROTEIN-EXPORT MEMBRANE PROTEIN SEC"/>
    <property type="match status" value="1"/>
</dbReference>
<evidence type="ECO:0000313" key="15">
    <source>
        <dbReference type="Proteomes" id="UP000600588"/>
    </source>
</evidence>
<feature type="domain" description="Protein export membrane protein SecD/SecF C-terminal" evidence="11">
    <location>
        <begin position="485"/>
        <end position="658"/>
    </location>
</feature>
<dbReference type="InterPro" id="IPR048631">
    <property type="entry name" value="SecD_1st"/>
</dbReference>
<dbReference type="GO" id="GO:0065002">
    <property type="term" value="P:intracellular protein transmembrane transport"/>
    <property type="evidence" value="ECO:0007669"/>
    <property type="project" value="UniProtKB-UniRule"/>
</dbReference>
<dbReference type="Pfam" id="PF21760">
    <property type="entry name" value="SecD_1st"/>
    <property type="match status" value="1"/>
</dbReference>
<feature type="transmembrane region" description="Helical" evidence="9">
    <location>
        <begin position="936"/>
        <end position="954"/>
    </location>
</feature>
<feature type="domain" description="Protein translocase subunit SecDF P1" evidence="12">
    <location>
        <begin position="196"/>
        <end position="250"/>
    </location>
</feature>
<dbReference type="SUPFAM" id="SSF82866">
    <property type="entry name" value="Multidrug efflux transporter AcrB transmembrane domain"/>
    <property type="match status" value="2"/>
</dbReference>
<reference evidence="14 15" key="1">
    <citation type="submission" date="2020-09" db="EMBL/GenBank/DDBJ databases">
        <title>TT11 complete genome.</title>
        <authorList>
            <person name="Wu Z."/>
        </authorList>
    </citation>
    <scope>NUCLEOTIDE SEQUENCE [LARGE SCALE GENOMIC DNA]</scope>
    <source>
        <strain evidence="14 15">TT11</strain>
    </source>
</reference>
<feature type="transmembrane region" description="Helical" evidence="9">
    <location>
        <begin position="534"/>
        <end position="553"/>
    </location>
</feature>
<comment type="caution">
    <text evidence="9">Lacks conserved residue(s) required for the propagation of feature annotation.</text>
</comment>
<name>A0A8J6Q349_9FLAO</name>
<keyword evidence="8 9" id="KW-0472">Membrane</keyword>
<dbReference type="InterPro" id="IPR048634">
    <property type="entry name" value="SecD_SecF_C"/>
</dbReference>
<comment type="subcellular location">
    <subcellularLocation>
        <location evidence="1 9">Cell membrane</location>
        <topology evidence="1 9">Multi-pass membrane protein</topology>
    </subcellularLocation>
</comment>
<proteinExistence type="inferred from homology"/>
<gene>
    <name evidence="14" type="primary">secDF</name>
    <name evidence="9" type="synonym">secD</name>
    <name evidence="10" type="synonym">secF</name>
    <name evidence="14" type="ORF">ICJ83_08930</name>
</gene>
<evidence type="ECO:0000256" key="9">
    <source>
        <dbReference type="HAMAP-Rule" id="MF_01463"/>
    </source>
</evidence>
<keyword evidence="5 9" id="KW-0653">Protein transport</keyword>
<feature type="transmembrane region" description="Helical" evidence="9">
    <location>
        <begin position="850"/>
        <end position="873"/>
    </location>
</feature>
<protein>
    <recommendedName>
        <fullName evidence="9 10">Multifunctional fusion protein</fullName>
    </recommendedName>
    <domain>
        <recommendedName>
            <fullName evidence="9">Protein translocase subunit SecD</fullName>
        </recommendedName>
    </domain>
    <domain>
        <recommendedName>
            <fullName evidence="10">Protein-export membrane protein SecF</fullName>
        </recommendedName>
    </domain>
</protein>
<sequence>MQNKGLVKLFAVLFGLVSIYQLSFTFKASQIEREAETAAINKISETEDDFRAKRSAEELSYLDAIANDTVFNMGIAKFTYNEVKQKAMNLGLDLKGGINVILQVSVKDILKGLANHTKNPVFNKALDDASELQKDSQNTYLEDFFIAFDKIKGDTKLASPDIFYTKTLDGEIDGSMTDDEVKVVIERKIDESIVSAFEVLRKRIDEFGVTSPNIQRLGTSGRILVELPGVKDIERATALLQSTAQLEFWDAYRGEQFFGFLSQANETLKDIVDTGDETAEVESNDQEDAQEDAIDDLLGDATTDSTAVDTVNPIFDLIRGPGYQGGPIVAYFEVADRAQVLEYLNMPQVRSLLPAEMRYVKFAFGKPEKNSEVVGLYALAGNRDNEPQLSGAVVTDARQNFGPTGKPTVSMQMNAKGAKIWEEMTGEAFTNGSQIAIVLDNVVYSAPGVTSGPISGGNSEISGNFTLNEAIDLANVLRAGKLPASADIIQSDVVGPSLGQEAIDSGTMSFMIALALVLIWMVVYYGKAGAFSDVAMLLNILLIFGILSGLGAVLTLPGIAGIVLTIGMSVDANVLIFERIREEIAKGKGQKEAIQDGFNNALSSILDANITTGLTALILFIFGTGPIKGFATTLLIGIGTSLFTAIFITRLLIDWYANKGGSLDFSTGLTKNLFRRIDIEFLRKRKLAYIISGAIIVLGLGSLFTNGLDQGVDFVGGRTYQVHFPQDVSASEIKSVLSQPDVFNSADAKTVGESNNLKITTKYKVDETGKEVDEEIRSKLFTALQPYLGNLTYEEFIDNNNVNKTIGLMEQYKVSPTIADDIKQASFWAILGSLIVVFLYILFRFKKWQYSLGAVAAVFHDVLIVLGVFSITYRFMPFSMEIDQAFIAAILTVIGYSLNDTVVVFDRIREFFNEHTSWNFEKVVDVSLSSTLSRTLNTSLTTLVVLLAIFIFGGDSIRGFMFALIVGVVVGTYSSLFIATPVMYDTVKRLEDKKKKD</sequence>
<keyword evidence="4 9" id="KW-0812">Transmembrane</keyword>
<dbReference type="InterPro" id="IPR005791">
    <property type="entry name" value="SecD"/>
</dbReference>
<dbReference type="Proteomes" id="UP000600588">
    <property type="component" value="Unassembled WGS sequence"/>
</dbReference>
<dbReference type="InterPro" id="IPR022646">
    <property type="entry name" value="SecD/SecF_CS"/>
</dbReference>
<dbReference type="Gene3D" id="3.30.1360.200">
    <property type="match status" value="1"/>
</dbReference>
<evidence type="ECO:0000256" key="5">
    <source>
        <dbReference type="ARBA" id="ARBA00022927"/>
    </source>
</evidence>
<keyword evidence="2 9" id="KW-0813">Transport</keyword>
<feature type="transmembrane region" description="Helical" evidence="9">
    <location>
        <begin position="634"/>
        <end position="653"/>
    </location>
</feature>
<dbReference type="GO" id="GO:0015450">
    <property type="term" value="F:protein-transporting ATPase activity"/>
    <property type="evidence" value="ECO:0007669"/>
    <property type="project" value="InterPro"/>
</dbReference>
<dbReference type="EMBL" id="JACVXB010000003">
    <property type="protein sequence ID" value="MBD0832255.1"/>
    <property type="molecule type" value="Genomic_DNA"/>
</dbReference>
<evidence type="ECO:0000313" key="14">
    <source>
        <dbReference type="EMBL" id="MBD0832255.1"/>
    </source>
</evidence>
<dbReference type="NCBIfam" id="TIGR00916">
    <property type="entry name" value="2A0604s01"/>
    <property type="match status" value="2"/>
</dbReference>
<dbReference type="Pfam" id="PF22599">
    <property type="entry name" value="SecDF_P1_head"/>
    <property type="match status" value="1"/>
</dbReference>
<comment type="subunit">
    <text evidence="9">Forms a complex with SecF. Part of the essential Sec protein translocation apparatus which comprises SecA, SecYEG and auxiliary proteins SecDF. Other proteins may also be involved.</text>
</comment>
<dbReference type="NCBIfam" id="TIGR01129">
    <property type="entry name" value="secD"/>
    <property type="match status" value="1"/>
</dbReference>
<evidence type="ECO:0000256" key="3">
    <source>
        <dbReference type="ARBA" id="ARBA00022475"/>
    </source>
</evidence>
<dbReference type="AlphaFoldDB" id="A0A8J6Q349"/>
<keyword evidence="7 9" id="KW-0811">Translocation</keyword>
<evidence type="ECO:0000259" key="13">
    <source>
        <dbReference type="Pfam" id="PF22599"/>
    </source>
</evidence>
<dbReference type="GO" id="GO:0043952">
    <property type="term" value="P:protein transport by the Sec complex"/>
    <property type="evidence" value="ECO:0007669"/>
    <property type="project" value="UniProtKB-UniRule"/>
</dbReference>
<dbReference type="InterPro" id="IPR022813">
    <property type="entry name" value="SecD/SecF_arch_bac"/>
</dbReference>
<keyword evidence="6 9" id="KW-1133">Transmembrane helix</keyword>
<evidence type="ECO:0000256" key="2">
    <source>
        <dbReference type="ARBA" id="ARBA00022448"/>
    </source>
</evidence>
<evidence type="ECO:0000256" key="1">
    <source>
        <dbReference type="ARBA" id="ARBA00004651"/>
    </source>
</evidence>
<feature type="transmembrane region" description="Helical" evidence="9">
    <location>
        <begin position="559"/>
        <end position="577"/>
    </location>
</feature>
<dbReference type="NCBIfam" id="NF009585">
    <property type="entry name" value="PRK13024.1-5"/>
    <property type="match status" value="1"/>
</dbReference>
<dbReference type="HAMAP" id="MF_01464_B">
    <property type="entry name" value="SecF_B"/>
    <property type="match status" value="1"/>
</dbReference>
<comment type="subunit">
    <text evidence="10">Forms a complex with SecD. Part of the essential Sec protein translocation apparatus which comprises SecA, SecYEG and auxiliary proteins SecDF. Other proteins may also be involved.</text>
</comment>
<dbReference type="PANTHER" id="PTHR30081:SF1">
    <property type="entry name" value="PROTEIN TRANSLOCASE SUBUNIT SECD"/>
    <property type="match status" value="1"/>
</dbReference>
<feature type="domain" description="SecDF P1 head subdomain" evidence="13">
    <location>
        <begin position="385"/>
        <end position="484"/>
    </location>
</feature>
<feature type="domain" description="Protein export membrane protein SecD/SecF C-terminal" evidence="11">
    <location>
        <begin position="801"/>
        <end position="987"/>
    </location>
</feature>
<comment type="similarity">
    <text evidence="10">Belongs to the SecD/SecF family. SecF subfamily.</text>
</comment>
<dbReference type="PRINTS" id="PR01755">
    <property type="entry name" value="SECFTRNLCASE"/>
</dbReference>
<dbReference type="RefSeq" id="WP_188230040.1">
    <property type="nucleotide sequence ID" value="NZ_JACVXB010000003.1"/>
</dbReference>
<dbReference type="InterPro" id="IPR055344">
    <property type="entry name" value="SecD_SecF_C_bact"/>
</dbReference>
<dbReference type="Gene3D" id="3.30.70.3220">
    <property type="match status" value="1"/>
</dbReference>
<dbReference type="Pfam" id="PF02355">
    <property type="entry name" value="SecD_SecF_C"/>
    <property type="match status" value="2"/>
</dbReference>
<keyword evidence="3 9" id="KW-1003">Cell membrane</keyword>